<feature type="compositionally biased region" description="Acidic residues" evidence="8">
    <location>
        <begin position="1362"/>
        <end position="1381"/>
    </location>
</feature>
<keyword evidence="2" id="KW-0808">Transferase</keyword>
<feature type="domain" description="Integrase catalytic" evidence="10">
    <location>
        <begin position="1115"/>
        <end position="1282"/>
    </location>
</feature>
<reference evidence="11" key="2">
    <citation type="submission" date="2025-05" db="UniProtKB">
        <authorList>
            <consortium name="EnsemblMetazoa"/>
        </authorList>
    </citation>
    <scope>IDENTIFICATION</scope>
</reference>
<dbReference type="InterPro" id="IPR050951">
    <property type="entry name" value="Retrovirus_Pol_polyprotein"/>
</dbReference>
<dbReference type="Proteomes" id="UP001652680">
    <property type="component" value="Unassembled WGS sequence"/>
</dbReference>
<evidence type="ECO:0000313" key="11">
    <source>
        <dbReference type="EnsemblMetazoa" id="XP_044315167.1"/>
    </source>
</evidence>
<evidence type="ECO:0000256" key="7">
    <source>
        <dbReference type="ARBA" id="ARBA00022918"/>
    </source>
</evidence>
<dbReference type="InterPro" id="IPR043502">
    <property type="entry name" value="DNA/RNA_pol_sf"/>
</dbReference>
<dbReference type="Pfam" id="PF17917">
    <property type="entry name" value="RT_RNaseH"/>
    <property type="match status" value="1"/>
</dbReference>
<feature type="region of interest" description="Disordered" evidence="8">
    <location>
        <begin position="291"/>
        <end position="330"/>
    </location>
</feature>
<dbReference type="CDD" id="cd00303">
    <property type="entry name" value="retropepsin_like"/>
    <property type="match status" value="1"/>
</dbReference>
<reference evidence="12" key="1">
    <citation type="journal article" date="2021" name="Elife">
        <title>Highly contiguous assemblies of 101 drosophilid genomes.</title>
        <authorList>
            <person name="Kim B.Y."/>
            <person name="Wang J.R."/>
            <person name="Miller D.E."/>
            <person name="Barmina O."/>
            <person name="Delaney E."/>
            <person name="Thompson A."/>
            <person name="Comeault A.A."/>
            <person name="Peede D."/>
            <person name="D'Agostino E.R."/>
            <person name="Pelaez J."/>
            <person name="Aguilar J.M."/>
            <person name="Haji D."/>
            <person name="Matsunaga T."/>
            <person name="Armstrong E.E."/>
            <person name="Zych M."/>
            <person name="Ogawa Y."/>
            <person name="Stamenkovic-Radak M."/>
            <person name="Jelic M."/>
            <person name="Veselinovic M.S."/>
            <person name="Tanaskovic M."/>
            <person name="Eric P."/>
            <person name="Gao J.J."/>
            <person name="Katoh T.K."/>
            <person name="Toda M.J."/>
            <person name="Watabe H."/>
            <person name="Watada M."/>
            <person name="Davis J.S."/>
            <person name="Moyle L.C."/>
            <person name="Manoli G."/>
            <person name="Bertolini E."/>
            <person name="Kostal V."/>
            <person name="Hawley R.S."/>
            <person name="Takahashi A."/>
            <person name="Jones C.D."/>
            <person name="Price D.K."/>
            <person name="Whiteman N."/>
            <person name="Kopp A."/>
            <person name="Matute D.R."/>
            <person name="Petrov D.A."/>
        </authorList>
    </citation>
    <scope>NUCLEOTIDE SEQUENCE [LARGE SCALE GENOMIC DNA]</scope>
</reference>
<dbReference type="Gene3D" id="3.10.20.370">
    <property type="match status" value="1"/>
</dbReference>
<dbReference type="Gene3D" id="2.40.70.10">
    <property type="entry name" value="Acid Proteases"/>
    <property type="match status" value="1"/>
</dbReference>
<dbReference type="RefSeq" id="XP_044315167.1">
    <property type="nucleotide sequence ID" value="XM_044459232.1"/>
</dbReference>
<evidence type="ECO:0000259" key="9">
    <source>
        <dbReference type="PROSITE" id="PS50878"/>
    </source>
</evidence>
<dbReference type="InterPro" id="IPR041373">
    <property type="entry name" value="RT_RNaseH"/>
</dbReference>
<feature type="compositionally biased region" description="Pro residues" evidence="8">
    <location>
        <begin position="1495"/>
        <end position="1547"/>
    </location>
</feature>
<name>A0ABM5J8M5_DRORH</name>
<evidence type="ECO:0000256" key="8">
    <source>
        <dbReference type="SAM" id="MobiDB-lite"/>
    </source>
</evidence>
<dbReference type="Pfam" id="PF00078">
    <property type="entry name" value="RVT_1"/>
    <property type="match status" value="1"/>
</dbReference>
<dbReference type="InterPro" id="IPR041588">
    <property type="entry name" value="Integrase_H2C2"/>
</dbReference>
<dbReference type="Gene3D" id="3.30.420.10">
    <property type="entry name" value="Ribonuclease H-like superfamily/Ribonuclease H"/>
    <property type="match status" value="1"/>
</dbReference>
<dbReference type="Gene3D" id="3.10.10.10">
    <property type="entry name" value="HIV Type 1 Reverse Transcriptase, subunit A, domain 1"/>
    <property type="match status" value="1"/>
</dbReference>
<keyword evidence="5" id="KW-0255">Endonuclease</keyword>
<dbReference type="Gene3D" id="1.10.340.70">
    <property type="match status" value="1"/>
</dbReference>
<dbReference type="PANTHER" id="PTHR37984:SF5">
    <property type="entry name" value="PROTEIN NYNRIN-LIKE"/>
    <property type="match status" value="1"/>
</dbReference>
<dbReference type="InterPro" id="IPR043128">
    <property type="entry name" value="Rev_trsase/Diguanyl_cyclase"/>
</dbReference>
<feature type="region of interest" description="Disordered" evidence="8">
    <location>
        <begin position="1458"/>
        <end position="1634"/>
    </location>
</feature>
<keyword evidence="4" id="KW-0540">Nuclease</keyword>
<dbReference type="PROSITE" id="PS50994">
    <property type="entry name" value="INTEGRASE"/>
    <property type="match status" value="1"/>
</dbReference>
<dbReference type="Gene3D" id="3.30.70.270">
    <property type="match status" value="2"/>
</dbReference>
<protein>
    <recommendedName>
        <fullName evidence="1">RNA-directed DNA polymerase</fullName>
        <ecNumber evidence="1">2.7.7.49</ecNumber>
    </recommendedName>
</protein>
<dbReference type="InterPro" id="IPR001584">
    <property type="entry name" value="Integrase_cat-core"/>
</dbReference>
<dbReference type="PROSITE" id="PS50878">
    <property type="entry name" value="RT_POL"/>
    <property type="match status" value="1"/>
</dbReference>
<dbReference type="SUPFAM" id="SSF53098">
    <property type="entry name" value="Ribonuclease H-like"/>
    <property type="match status" value="1"/>
</dbReference>
<accession>A0ABM5J8M5</accession>
<keyword evidence="12" id="KW-1185">Reference proteome</keyword>
<evidence type="ECO:0000313" key="12">
    <source>
        <dbReference type="Proteomes" id="UP001652680"/>
    </source>
</evidence>
<feature type="compositionally biased region" description="Low complexity" evidence="8">
    <location>
        <begin position="1458"/>
        <end position="1467"/>
    </location>
</feature>
<evidence type="ECO:0000256" key="5">
    <source>
        <dbReference type="ARBA" id="ARBA00022759"/>
    </source>
</evidence>
<dbReference type="InterPro" id="IPR000477">
    <property type="entry name" value="RT_dom"/>
</dbReference>
<feature type="compositionally biased region" description="Basic residues" evidence="8">
    <location>
        <begin position="306"/>
        <end position="316"/>
    </location>
</feature>
<evidence type="ECO:0000256" key="4">
    <source>
        <dbReference type="ARBA" id="ARBA00022722"/>
    </source>
</evidence>
<dbReference type="InterPro" id="IPR012337">
    <property type="entry name" value="RNaseH-like_sf"/>
</dbReference>
<dbReference type="Pfam" id="PF13975">
    <property type="entry name" value="gag-asp_proteas"/>
    <property type="match status" value="1"/>
</dbReference>
<dbReference type="EnsemblMetazoa" id="XM_044459232.1">
    <property type="protein sequence ID" value="XP_044315167.1"/>
    <property type="gene ID" value="LOC123037605"/>
</dbReference>
<dbReference type="PANTHER" id="PTHR37984">
    <property type="entry name" value="PROTEIN CBG26694"/>
    <property type="match status" value="1"/>
</dbReference>
<organism evidence="11 12">
    <name type="scientific">Drosophila rhopaloa</name>
    <name type="common">Fruit fly</name>
    <dbReference type="NCBI Taxonomy" id="1041015"/>
    <lineage>
        <taxon>Eukaryota</taxon>
        <taxon>Metazoa</taxon>
        <taxon>Ecdysozoa</taxon>
        <taxon>Arthropoda</taxon>
        <taxon>Hexapoda</taxon>
        <taxon>Insecta</taxon>
        <taxon>Pterygota</taxon>
        <taxon>Neoptera</taxon>
        <taxon>Endopterygota</taxon>
        <taxon>Diptera</taxon>
        <taxon>Brachycera</taxon>
        <taxon>Muscomorpha</taxon>
        <taxon>Ephydroidea</taxon>
        <taxon>Drosophilidae</taxon>
        <taxon>Drosophila</taxon>
        <taxon>Sophophora</taxon>
    </lineage>
</organism>
<dbReference type="EC" id="2.7.7.49" evidence="1"/>
<dbReference type="InterPro" id="IPR021109">
    <property type="entry name" value="Peptidase_aspartic_dom_sf"/>
</dbReference>
<feature type="region of interest" description="Disordered" evidence="8">
    <location>
        <begin position="1343"/>
        <end position="1442"/>
    </location>
</feature>
<dbReference type="PROSITE" id="PS00141">
    <property type="entry name" value="ASP_PROTEASE"/>
    <property type="match status" value="1"/>
</dbReference>
<keyword evidence="6" id="KW-0378">Hydrolase</keyword>
<feature type="compositionally biased region" description="Acidic residues" evidence="8">
    <location>
        <begin position="1403"/>
        <end position="1414"/>
    </location>
</feature>
<proteinExistence type="predicted"/>
<evidence type="ECO:0000256" key="6">
    <source>
        <dbReference type="ARBA" id="ARBA00022801"/>
    </source>
</evidence>
<feature type="compositionally biased region" description="Basic and acidic residues" evidence="8">
    <location>
        <begin position="1416"/>
        <end position="1428"/>
    </location>
</feature>
<keyword evidence="3" id="KW-0548">Nucleotidyltransferase</keyword>
<dbReference type="InterPro" id="IPR001969">
    <property type="entry name" value="Aspartic_peptidase_AS"/>
</dbReference>
<dbReference type="CDD" id="cd09274">
    <property type="entry name" value="RNase_HI_RT_Ty3"/>
    <property type="match status" value="1"/>
</dbReference>
<dbReference type="CDD" id="cd01647">
    <property type="entry name" value="RT_LTR"/>
    <property type="match status" value="1"/>
</dbReference>
<evidence type="ECO:0000256" key="3">
    <source>
        <dbReference type="ARBA" id="ARBA00022695"/>
    </source>
</evidence>
<dbReference type="SUPFAM" id="SSF56672">
    <property type="entry name" value="DNA/RNA polymerases"/>
    <property type="match status" value="1"/>
</dbReference>
<dbReference type="GeneID" id="123037605"/>
<dbReference type="Pfam" id="PF17921">
    <property type="entry name" value="Integrase_H2C2"/>
    <property type="match status" value="1"/>
</dbReference>
<keyword evidence="7" id="KW-0695">RNA-directed DNA polymerase</keyword>
<sequence length="1661" mass="188148">MGKSWIYNLRKEDFDEMSQVLGIELEGSVDSMRKTLGDFVDQTAEEPDITDLVMGLEKKFRKMPTPKFKITTASAEDLIASLDVSSIASHASRQRENSRERKESFRTHTQDYAQVAKQVQEWNFRYDGNDKPLEFLEQEEWSVDLRSRHNPDPTSNAGAAPRQSLETWGDFIYSFLNYFLPRGYMAKLADQVRQRKQAHGESFKDFMVDIQTLMRPLNMSTKETLERIKENSTLALRMFVRPFECRNLDTLKALADEFEELDQQREKFELVAEPTSTKAKIRPGCGVQAVTGGPGRTTTKYAARPRTSKQSRRIRSKSYPGLPQMRGPDHWAKECRNQTAYVLLAVRKNRSSDGSVLFQVGKRPATPASEGRPGIARGCHSKLMGDLEAEEMQLSATVLIGESTIKATVDTGATASFISEELADRLQAAGRVGPTRRQVRMADGRCGEISSQLETKIGLETKTISMELLILPGLIDALVLGWNFLTRIGAEVECAGHSASIPAKNRRGGWLEEKLSVAIVETPKRFAEKDVEGFLKAELDELEGIKGTSNVAVHRITMKDDQPVKQRYYPKNPKMQGEINAKVDELLEKRCIEPSSSPYSSPIVMVRKKTGKWRLCVDFRRINARSMKDAYPIPMINYILDQLREAKYISSLDLKDGYWQIPLEADSRQYTAFTVPGKGLFQWKVMPFGLHSASATFQRALDQVIGPEMMPHAFAYQEDIGRTLKEHMENLKEVFRRLRAANLKVNAEKCKFFRKELQYLGHRITDQGIGTDAEKVSAIALIKPPANVKELRQYLGVASWYRRFVPDFATLVHPLNSLLRKSTKWEWTEDHQQAFEAVKARLTADPILACPDFTKTFVLQTDASDYGLGAILTQNSDQGERVISYSSRSLNGSERNFSATEKECRAIVWAIRKLRPYLEGYHFNVITNHMALKWLNSIESPTGRIARWALELQQYDFEIAYRKGQLNIVADALPRQPLPETCRRVKTQEQHKETGECNWIRDMRSKISQNPQKYPDYMTEVDQLYRHIPHRAGNEDVTSWKLCVPTGSRRRVMSENHNSPTAGHMGSRKTISRVAARYHWPGMHRDIRKYVQNCESCLRYKPSQLQAAGKMLTQVPEEPWATVCADFVGPLPRSKHGNSMLLVLVDRFSKWTEMVPMRRELTESLEKAIRDRILARYGVPKVLITDNGVQFTSRAFKKFLGELGVRHQFTAPYTPQENPTERANRTVKRMIAQFTGADQRTWDEKWPELQLVVNTKEGIRKLRPRTHRSLKKSSSEAKMEKAAQDQARHYNLRRRLWKPNIGDTVWAKEHHLSKAAAGFAAKLAPKYDGLFKIINFNSPRGPVGARSNGVPPWCRSPSPNPEWEDEERITDIELEEEEEEEAGVRPAGQEAEVATIDLPSSEEKEEEDKEDTGTETEGRSRIRADPVGRRSAIGPPEEAKRIFATRAEVVRRVFAQRAVARAAAAAREWQKRLDEAEAEEAAIWARPGPMEQSPPQAPPPPSPPLSLSQPPPLPSPPRAAAPPPPPPSPPRASTPPPPPWVPTPSPLPAKRLGGEPEFWEKGPLVWPTSGVPAARPPKVARLTSCPEPRSPPARPSVSRQHSADSSRWQEMAEEEWPPRVAAEANRQQRRARSSPWAKLLVVDGVRYRIRVSNGVVRVLRG</sequence>
<evidence type="ECO:0000256" key="2">
    <source>
        <dbReference type="ARBA" id="ARBA00022679"/>
    </source>
</evidence>
<dbReference type="InterPro" id="IPR036397">
    <property type="entry name" value="RNaseH_sf"/>
</dbReference>
<dbReference type="SUPFAM" id="SSF50630">
    <property type="entry name" value="Acid proteases"/>
    <property type="match status" value="1"/>
</dbReference>
<dbReference type="Pfam" id="PF00665">
    <property type="entry name" value="rve"/>
    <property type="match status" value="1"/>
</dbReference>
<evidence type="ECO:0000256" key="1">
    <source>
        <dbReference type="ARBA" id="ARBA00012493"/>
    </source>
</evidence>
<evidence type="ECO:0000259" key="10">
    <source>
        <dbReference type="PROSITE" id="PS50994"/>
    </source>
</evidence>
<feature type="domain" description="Reverse transcriptase" evidence="9">
    <location>
        <begin position="587"/>
        <end position="799"/>
    </location>
</feature>